<evidence type="ECO:0008006" key="3">
    <source>
        <dbReference type="Google" id="ProtNLM"/>
    </source>
</evidence>
<accession>A0A4V3JK27</accession>
<evidence type="ECO:0000313" key="2">
    <source>
        <dbReference type="Proteomes" id="UP000298009"/>
    </source>
</evidence>
<gene>
    <name evidence="1" type="ORF">EHQ24_07635</name>
</gene>
<sequence>MFKEGEYLFTTEEGVTTDELRTLFDEFGIIKLDSMIVRDRSYHLILNNDPGLSIIEKKAKKFGKIRYIERNQIMHKYNSNR</sequence>
<comment type="caution">
    <text evidence="1">The sequence shown here is derived from an EMBL/GenBank/DDBJ whole genome shotgun (WGS) entry which is preliminary data.</text>
</comment>
<dbReference type="OrthoDB" id="340743at2"/>
<organism evidence="1 2">
    <name type="scientific">Leptospira noumeaensis</name>
    <dbReference type="NCBI Taxonomy" id="2484964"/>
    <lineage>
        <taxon>Bacteria</taxon>
        <taxon>Pseudomonadati</taxon>
        <taxon>Spirochaetota</taxon>
        <taxon>Spirochaetia</taxon>
        <taxon>Leptospirales</taxon>
        <taxon>Leptospiraceae</taxon>
        <taxon>Leptospira</taxon>
    </lineage>
</organism>
<dbReference type="EMBL" id="RQFK01000023">
    <property type="protein sequence ID" value="TGK83168.1"/>
    <property type="molecule type" value="Genomic_DNA"/>
</dbReference>
<dbReference type="Proteomes" id="UP000298009">
    <property type="component" value="Unassembled WGS sequence"/>
</dbReference>
<evidence type="ECO:0000313" key="1">
    <source>
        <dbReference type="EMBL" id="TGK83168.1"/>
    </source>
</evidence>
<proteinExistence type="predicted"/>
<protein>
    <recommendedName>
        <fullName evidence="3">RNA-binding protein</fullName>
    </recommendedName>
</protein>
<reference evidence="1" key="1">
    <citation type="journal article" date="2019" name="PLoS Negl. Trop. Dis.">
        <title>Revisiting the worldwide diversity of Leptospira species in the environment.</title>
        <authorList>
            <person name="Vincent A.T."/>
            <person name="Schiettekatte O."/>
            <person name="Bourhy P."/>
            <person name="Veyrier F.J."/>
            <person name="Picardeau M."/>
        </authorList>
    </citation>
    <scope>NUCLEOTIDE SEQUENCE [LARGE SCALE GENOMIC DNA]</scope>
    <source>
        <strain evidence="1">201800287</strain>
    </source>
</reference>
<dbReference type="AlphaFoldDB" id="A0A4V3JK27"/>
<name>A0A4V3JK27_9LEPT</name>
<keyword evidence="2" id="KW-1185">Reference proteome</keyword>